<accession>A0A699J0W9</accession>
<sequence length="209" mass="23306">MEALRVCQANKHDKEREVSLYYTKLNYEKEDDVTLHFLDVQALVPRILTGERGMRNSGRLCDREKIPGAITTEKHPQKRMSAKGEEISWEQSAIYRQSMEPFCLAGLFSSKAGPLITKGAALTFKEAAQGQTLPFFVFSRGGTLGGGYIVKVKYPLVDGDVEDVDDLSLELIEDEKVATMDGVFEGAFREIGLEVEALVDAMEVMVVDY</sequence>
<comment type="caution">
    <text evidence="1">The sequence shown here is derived from an EMBL/GenBank/DDBJ whole genome shotgun (WGS) entry which is preliminary data.</text>
</comment>
<reference evidence="1" key="1">
    <citation type="journal article" date="2019" name="Sci. Rep.">
        <title>Draft genome of Tanacetum cinerariifolium, the natural source of mosquito coil.</title>
        <authorList>
            <person name="Yamashiro T."/>
            <person name="Shiraishi A."/>
            <person name="Satake H."/>
            <person name="Nakayama K."/>
        </authorList>
    </citation>
    <scope>NUCLEOTIDE SEQUENCE</scope>
</reference>
<dbReference type="AlphaFoldDB" id="A0A699J0W9"/>
<protein>
    <submittedName>
        <fullName evidence="1">Uncharacterized protein</fullName>
    </submittedName>
</protein>
<organism evidence="1">
    <name type="scientific">Tanacetum cinerariifolium</name>
    <name type="common">Dalmatian daisy</name>
    <name type="synonym">Chrysanthemum cinerariifolium</name>
    <dbReference type="NCBI Taxonomy" id="118510"/>
    <lineage>
        <taxon>Eukaryota</taxon>
        <taxon>Viridiplantae</taxon>
        <taxon>Streptophyta</taxon>
        <taxon>Embryophyta</taxon>
        <taxon>Tracheophyta</taxon>
        <taxon>Spermatophyta</taxon>
        <taxon>Magnoliopsida</taxon>
        <taxon>eudicotyledons</taxon>
        <taxon>Gunneridae</taxon>
        <taxon>Pentapetalae</taxon>
        <taxon>asterids</taxon>
        <taxon>campanulids</taxon>
        <taxon>Asterales</taxon>
        <taxon>Asteraceae</taxon>
        <taxon>Asteroideae</taxon>
        <taxon>Anthemideae</taxon>
        <taxon>Anthemidinae</taxon>
        <taxon>Tanacetum</taxon>
    </lineage>
</organism>
<dbReference type="EMBL" id="BKCJ010357950">
    <property type="protein sequence ID" value="GFA02843.1"/>
    <property type="molecule type" value="Genomic_DNA"/>
</dbReference>
<gene>
    <name evidence="1" type="ORF">Tci_574815</name>
</gene>
<evidence type="ECO:0000313" key="1">
    <source>
        <dbReference type="EMBL" id="GFA02843.1"/>
    </source>
</evidence>
<proteinExistence type="predicted"/>
<name>A0A699J0W9_TANCI</name>